<sequence length="253" mass="29189">MMLKQVFIPSEEYLGKLCECRSIVDFPHADLFLWISIALLGHSAHDETTFKWLGSFGLVMSFIGCLSLVEKEDPIQFTFWELQNKHKEWIQDGGETAKRGKDVVRLVFLEGLEDLTEQKLENDGHGDYTNAVRLHNRTTLSILNKYLLTNRSSFTKNLNTFETEADIQNKTLYAPVPPKLFLSQMQSRYLPMQGKHVIHTDHKSDDVWECQPQSKGHSVHPEESRVARETIQSRRLQCFCLRIVDPDTPQVAK</sequence>
<dbReference type="Proteomes" id="UP001281761">
    <property type="component" value="Unassembled WGS sequence"/>
</dbReference>
<comment type="caution">
    <text evidence="1">The sequence shown here is derived from an EMBL/GenBank/DDBJ whole genome shotgun (WGS) entry which is preliminary data.</text>
</comment>
<protein>
    <submittedName>
        <fullName evidence="1">Uncharacterized protein</fullName>
    </submittedName>
</protein>
<keyword evidence="2" id="KW-1185">Reference proteome</keyword>
<dbReference type="EMBL" id="JARBJD010000060">
    <property type="protein sequence ID" value="KAK2956001.1"/>
    <property type="molecule type" value="Genomic_DNA"/>
</dbReference>
<evidence type="ECO:0000313" key="1">
    <source>
        <dbReference type="EMBL" id="KAK2956001.1"/>
    </source>
</evidence>
<name>A0ABQ9XX03_9EUKA</name>
<evidence type="ECO:0000313" key="2">
    <source>
        <dbReference type="Proteomes" id="UP001281761"/>
    </source>
</evidence>
<reference evidence="1 2" key="1">
    <citation type="journal article" date="2022" name="bioRxiv">
        <title>Genomics of Preaxostyla Flagellates Illuminates Evolutionary Transitions and the Path Towards Mitochondrial Loss.</title>
        <authorList>
            <person name="Novak L.V.F."/>
            <person name="Treitli S.C."/>
            <person name="Pyrih J."/>
            <person name="Halakuc P."/>
            <person name="Pipaliya S.V."/>
            <person name="Vacek V."/>
            <person name="Brzon O."/>
            <person name="Soukal P."/>
            <person name="Eme L."/>
            <person name="Dacks J.B."/>
            <person name="Karnkowska A."/>
            <person name="Elias M."/>
            <person name="Hampl V."/>
        </authorList>
    </citation>
    <scope>NUCLEOTIDE SEQUENCE [LARGE SCALE GENOMIC DNA]</scope>
    <source>
        <strain evidence="1">NAU3</strain>
        <tissue evidence="1">Gut</tissue>
    </source>
</reference>
<proteinExistence type="predicted"/>
<accession>A0ABQ9XX03</accession>
<organism evidence="1 2">
    <name type="scientific">Blattamonas nauphoetae</name>
    <dbReference type="NCBI Taxonomy" id="2049346"/>
    <lineage>
        <taxon>Eukaryota</taxon>
        <taxon>Metamonada</taxon>
        <taxon>Preaxostyla</taxon>
        <taxon>Oxymonadida</taxon>
        <taxon>Blattamonas</taxon>
    </lineage>
</organism>
<gene>
    <name evidence="1" type="ORF">BLNAU_8977</name>
</gene>